<feature type="transmembrane region" description="Helical" evidence="1">
    <location>
        <begin position="6"/>
        <end position="25"/>
    </location>
</feature>
<comment type="caution">
    <text evidence="2">The sequence shown here is derived from an EMBL/GenBank/DDBJ whole genome shotgun (WGS) entry which is preliminary data.</text>
</comment>
<dbReference type="Proteomes" id="UP001267290">
    <property type="component" value="Unassembled WGS sequence"/>
</dbReference>
<dbReference type="RefSeq" id="WP_310499394.1">
    <property type="nucleotide sequence ID" value="NZ_JAVDSB010000004.1"/>
</dbReference>
<dbReference type="EMBL" id="JAVDSB010000004">
    <property type="protein sequence ID" value="MDR6551836.1"/>
    <property type="molecule type" value="Genomic_DNA"/>
</dbReference>
<name>A0ABU1NWH3_9BACL</name>
<evidence type="ECO:0000313" key="3">
    <source>
        <dbReference type="Proteomes" id="UP001267290"/>
    </source>
</evidence>
<keyword evidence="1" id="KW-0812">Transmembrane</keyword>
<organism evidence="2 3">
    <name type="scientific">Paenibacillus qinlingensis</name>
    <dbReference type="NCBI Taxonomy" id="1837343"/>
    <lineage>
        <taxon>Bacteria</taxon>
        <taxon>Bacillati</taxon>
        <taxon>Bacillota</taxon>
        <taxon>Bacilli</taxon>
        <taxon>Bacillales</taxon>
        <taxon>Paenibacillaceae</taxon>
        <taxon>Paenibacillus</taxon>
    </lineage>
</organism>
<protein>
    <recommendedName>
        <fullName evidence="4">PepSY domain-containing protein</fullName>
    </recommendedName>
</protein>
<keyword evidence="1" id="KW-1133">Transmembrane helix</keyword>
<evidence type="ECO:0008006" key="4">
    <source>
        <dbReference type="Google" id="ProtNLM"/>
    </source>
</evidence>
<keyword evidence="3" id="KW-1185">Reference proteome</keyword>
<evidence type="ECO:0000313" key="2">
    <source>
        <dbReference type="EMBL" id="MDR6551836.1"/>
    </source>
</evidence>
<keyword evidence="1" id="KW-0472">Membrane</keyword>
<sequence length="93" mass="10765">MKKTIYIFSLVTVFVIGSALIYDYFTISKSEAMQISDKYIASKSFKWKINEIKSENQVWVVHLTPAPGEFQKEATWLYIDKHNGEIAKVIESE</sequence>
<proteinExistence type="predicted"/>
<accession>A0ABU1NWH3</accession>
<evidence type="ECO:0000256" key="1">
    <source>
        <dbReference type="SAM" id="Phobius"/>
    </source>
</evidence>
<gene>
    <name evidence="2" type="ORF">J2736_003025</name>
</gene>
<reference evidence="2 3" key="1">
    <citation type="submission" date="2023-07" db="EMBL/GenBank/DDBJ databases">
        <title>Sorghum-associated microbial communities from plants grown in Nebraska, USA.</title>
        <authorList>
            <person name="Schachtman D."/>
        </authorList>
    </citation>
    <scope>NUCLEOTIDE SEQUENCE [LARGE SCALE GENOMIC DNA]</scope>
    <source>
        <strain evidence="2 3">CC258</strain>
    </source>
</reference>